<dbReference type="PANTHER" id="PTHR43880:SF12">
    <property type="entry name" value="ALCOHOL DEHYDROGENASE CLASS-3"/>
    <property type="match status" value="1"/>
</dbReference>
<evidence type="ECO:0000256" key="2">
    <source>
        <dbReference type="ARBA" id="ARBA00008072"/>
    </source>
</evidence>
<dbReference type="AlphaFoldDB" id="A0A2U9PK55"/>
<dbReference type="CDD" id="cd08279">
    <property type="entry name" value="Zn_ADH_class_III"/>
    <property type="match status" value="1"/>
</dbReference>
<dbReference type="InterPro" id="IPR020843">
    <property type="entry name" value="ER"/>
</dbReference>
<dbReference type="InterPro" id="IPR036291">
    <property type="entry name" value="NAD(P)-bd_dom_sf"/>
</dbReference>
<dbReference type="Gene3D" id="3.90.180.10">
    <property type="entry name" value="Medium-chain alcohol dehydrogenases, catalytic domain"/>
    <property type="match status" value="1"/>
</dbReference>
<feature type="domain" description="Enoyl reductase (ER)" evidence="9">
    <location>
        <begin position="38"/>
        <end position="392"/>
    </location>
</feature>
<evidence type="ECO:0000256" key="7">
    <source>
        <dbReference type="RuleBase" id="RU361277"/>
    </source>
</evidence>
<comment type="cofactor">
    <cofactor evidence="1 7">
        <name>Zn(2+)</name>
        <dbReference type="ChEBI" id="CHEBI:29105"/>
    </cofactor>
</comment>
<keyword evidence="6" id="KW-0520">NAD</keyword>
<evidence type="ECO:0000256" key="6">
    <source>
        <dbReference type="ARBA" id="ARBA00023027"/>
    </source>
</evidence>
<dbReference type="GO" id="GO:0008270">
    <property type="term" value="F:zinc ion binding"/>
    <property type="evidence" value="ECO:0007669"/>
    <property type="project" value="InterPro"/>
</dbReference>
<reference evidence="11" key="2">
    <citation type="submission" date="2018-03" db="EMBL/GenBank/DDBJ databases">
        <authorList>
            <person name="Derbyshire K."/>
            <person name="Gray T.A."/>
            <person name="Champion M."/>
        </authorList>
    </citation>
    <scope>NUCLEOTIDE SEQUENCE [LARGE SCALE GENOMIC DNA]</scope>
    <source>
        <strain evidence="11">MKD8</strain>
    </source>
</reference>
<dbReference type="InterPro" id="IPR013149">
    <property type="entry name" value="ADH-like_C"/>
</dbReference>
<evidence type="ECO:0000256" key="8">
    <source>
        <dbReference type="SAM" id="MobiDB-lite"/>
    </source>
</evidence>
<evidence type="ECO:0000256" key="5">
    <source>
        <dbReference type="ARBA" id="ARBA00023002"/>
    </source>
</evidence>
<dbReference type="Proteomes" id="UP000011200">
    <property type="component" value="Chromosome"/>
</dbReference>
<dbReference type="Pfam" id="PF00107">
    <property type="entry name" value="ADH_zinc_N"/>
    <property type="match status" value="1"/>
</dbReference>
<dbReference type="SUPFAM" id="SSF51735">
    <property type="entry name" value="NAD(P)-binding Rossmann-fold domains"/>
    <property type="match status" value="1"/>
</dbReference>
<dbReference type="InterPro" id="IPR013154">
    <property type="entry name" value="ADH-like_N"/>
</dbReference>
<evidence type="ECO:0000256" key="1">
    <source>
        <dbReference type="ARBA" id="ARBA00001947"/>
    </source>
</evidence>
<dbReference type="Gene3D" id="3.40.50.720">
    <property type="entry name" value="NAD(P)-binding Rossmann-like Domain"/>
    <property type="match status" value="1"/>
</dbReference>
<feature type="region of interest" description="Disordered" evidence="8">
    <location>
        <begin position="1"/>
        <end position="28"/>
    </location>
</feature>
<keyword evidence="4 7" id="KW-0862">Zinc</keyword>
<dbReference type="FunFam" id="3.40.50.720:FF:000003">
    <property type="entry name" value="S-(hydroxymethyl)glutathione dehydrogenase"/>
    <property type="match status" value="1"/>
</dbReference>
<gene>
    <name evidence="10" type="ORF">D806_011340</name>
</gene>
<reference evidence="10 11" key="1">
    <citation type="journal article" date="2013" name="Genome Announc.">
        <title>Draft genome sequence of MKD8, a conjugal recipient Mycobacterium smegmatis strain.</title>
        <authorList>
            <person name="Gray T.A."/>
            <person name="Palumbo M.J."/>
            <person name="Derbyshire K.M."/>
        </authorList>
    </citation>
    <scope>NUCLEOTIDE SEQUENCE [LARGE SCALE GENOMIC DNA]</scope>
    <source>
        <strain evidence="10 11">MKD8</strain>
    </source>
</reference>
<sequence>MALNDTGECPSEQKGNTVPAPDHDRPHSTSIRAAVFDGTISVESVDLADPRPGEVRVKIAAAGVCHSDLHVTTGAWDVPAPVVLGHEGSGVVTAVGEGVDDLEPGDHVVLSWVPGCGECRYCKAGRPAQCSLVASVVAVKGTLYDGTTRLSNERGTVHHYLGVSSYAEQVVVPRNGAIKVRKDAPLEDIAIVGCAIATGVGAVRNTAGVEPGSTVAVIGCGGVGLACVQGARLAGASRIVAVDVVAEKLELARKLGATDAVDASATDDVVAAMREVLPDGYDYVFDAIGKIATTEQAIAALGLGGAAVIVGLPPQGERASFDPLTLAEADQRILGSNYGSAVPERDIPALVDEVMAGNLDLASMISGRRPLEEAAAALDDLAAGHALRQLLIPSA</sequence>
<accession>A0A2U9PK55</accession>
<evidence type="ECO:0000259" key="9">
    <source>
        <dbReference type="SMART" id="SM00829"/>
    </source>
</evidence>
<evidence type="ECO:0000256" key="4">
    <source>
        <dbReference type="ARBA" id="ARBA00022833"/>
    </source>
</evidence>
<dbReference type="GO" id="GO:0046294">
    <property type="term" value="P:formaldehyde catabolic process"/>
    <property type="evidence" value="ECO:0007669"/>
    <property type="project" value="TreeGrafter"/>
</dbReference>
<comment type="similarity">
    <text evidence="2 7">Belongs to the zinc-containing alcohol dehydrogenase family.</text>
</comment>
<dbReference type="GO" id="GO:0005829">
    <property type="term" value="C:cytosol"/>
    <property type="evidence" value="ECO:0007669"/>
    <property type="project" value="TreeGrafter"/>
</dbReference>
<dbReference type="EMBL" id="CP027541">
    <property type="protein sequence ID" value="AWT52123.1"/>
    <property type="molecule type" value="Genomic_DNA"/>
</dbReference>
<keyword evidence="3 7" id="KW-0479">Metal-binding</keyword>
<dbReference type="Pfam" id="PF08240">
    <property type="entry name" value="ADH_N"/>
    <property type="match status" value="1"/>
</dbReference>
<name>A0A2U9PK55_MYCSE</name>
<dbReference type="SUPFAM" id="SSF50129">
    <property type="entry name" value="GroES-like"/>
    <property type="match status" value="1"/>
</dbReference>
<protein>
    <submittedName>
        <fullName evidence="10">Alcohol dehydrogenase 1</fullName>
    </submittedName>
</protein>
<evidence type="ECO:0000313" key="10">
    <source>
        <dbReference type="EMBL" id="AWT52123.1"/>
    </source>
</evidence>
<evidence type="ECO:0000256" key="3">
    <source>
        <dbReference type="ARBA" id="ARBA00022723"/>
    </source>
</evidence>
<dbReference type="InterPro" id="IPR011032">
    <property type="entry name" value="GroES-like_sf"/>
</dbReference>
<organism evidence="10 11">
    <name type="scientific">Mycolicibacterium smegmatis (strain MKD8)</name>
    <name type="common">Mycobacterium smegmatis</name>
    <dbReference type="NCBI Taxonomy" id="1214915"/>
    <lineage>
        <taxon>Bacteria</taxon>
        <taxon>Bacillati</taxon>
        <taxon>Actinomycetota</taxon>
        <taxon>Actinomycetes</taxon>
        <taxon>Mycobacteriales</taxon>
        <taxon>Mycobacteriaceae</taxon>
        <taxon>Mycolicibacterium</taxon>
    </lineage>
</organism>
<keyword evidence="5" id="KW-0560">Oxidoreductase</keyword>
<dbReference type="SMART" id="SM00829">
    <property type="entry name" value="PKS_ER"/>
    <property type="match status" value="1"/>
</dbReference>
<dbReference type="InterPro" id="IPR002328">
    <property type="entry name" value="ADH_Zn_CS"/>
</dbReference>
<evidence type="ECO:0000313" key="11">
    <source>
        <dbReference type="Proteomes" id="UP000011200"/>
    </source>
</evidence>
<dbReference type="PANTHER" id="PTHR43880">
    <property type="entry name" value="ALCOHOL DEHYDROGENASE"/>
    <property type="match status" value="1"/>
</dbReference>
<proteinExistence type="inferred from homology"/>
<dbReference type="PROSITE" id="PS00059">
    <property type="entry name" value="ADH_ZINC"/>
    <property type="match status" value="1"/>
</dbReference>
<dbReference type="GO" id="GO:0051903">
    <property type="term" value="F:S-(hydroxymethyl)glutathione dehydrogenase [NAD(P)+] activity"/>
    <property type="evidence" value="ECO:0007669"/>
    <property type="project" value="TreeGrafter"/>
</dbReference>